<sequence length="74" mass="8222">MIGLSLDDDAVEQALHVITLDIARVQREKASASEPVFDLTRKRDAEVTRCTCGSWRLVFRPCVVCAVMAERTTA</sequence>
<proteinExistence type="predicted"/>
<evidence type="ECO:0000313" key="1">
    <source>
        <dbReference type="EMBL" id="CAB4173484.1"/>
    </source>
</evidence>
<accession>A0A6J5Q1L6</accession>
<name>A0A6J5Q1L6_9CAUD</name>
<reference evidence="1" key="1">
    <citation type="submission" date="2020-05" db="EMBL/GenBank/DDBJ databases">
        <authorList>
            <person name="Chiriac C."/>
            <person name="Salcher M."/>
            <person name="Ghai R."/>
            <person name="Kavagutti S V."/>
        </authorList>
    </citation>
    <scope>NUCLEOTIDE SEQUENCE</scope>
</reference>
<organism evidence="1">
    <name type="scientific">uncultured Caudovirales phage</name>
    <dbReference type="NCBI Taxonomy" id="2100421"/>
    <lineage>
        <taxon>Viruses</taxon>
        <taxon>Duplodnaviria</taxon>
        <taxon>Heunggongvirae</taxon>
        <taxon>Uroviricota</taxon>
        <taxon>Caudoviricetes</taxon>
        <taxon>Peduoviridae</taxon>
        <taxon>Maltschvirus</taxon>
        <taxon>Maltschvirus maltsch</taxon>
    </lineage>
</organism>
<protein>
    <submittedName>
        <fullName evidence="1">Uncharacterized protein</fullName>
    </submittedName>
</protein>
<gene>
    <name evidence="1" type="ORF">UFOVP955_13</name>
</gene>
<dbReference type="EMBL" id="LR796904">
    <property type="protein sequence ID" value="CAB4173484.1"/>
    <property type="molecule type" value="Genomic_DNA"/>
</dbReference>